<dbReference type="Pfam" id="PF08241">
    <property type="entry name" value="Methyltransf_11"/>
    <property type="match status" value="1"/>
</dbReference>
<dbReference type="GO" id="GO:0016787">
    <property type="term" value="F:hydrolase activity"/>
    <property type="evidence" value="ECO:0007669"/>
    <property type="project" value="UniProtKB-KW"/>
</dbReference>
<gene>
    <name evidence="2" type="ORF">ACEZDB_32485</name>
</gene>
<dbReference type="SUPFAM" id="SSF56784">
    <property type="entry name" value="HAD-like"/>
    <property type="match status" value="1"/>
</dbReference>
<keyword evidence="2" id="KW-0378">Hydrolase</keyword>
<dbReference type="PANTHER" id="PTHR43611">
    <property type="entry name" value="ALPHA-D-GLUCOSE 1-PHOSPHATE PHOSPHATASE"/>
    <property type="match status" value="1"/>
</dbReference>
<feature type="domain" description="Methyltransferase type 11" evidence="1">
    <location>
        <begin position="499"/>
        <end position="590"/>
    </location>
</feature>
<organism evidence="2 3">
    <name type="scientific">Streptacidiphilus alkalitolerans</name>
    <dbReference type="NCBI Taxonomy" id="3342712"/>
    <lineage>
        <taxon>Bacteria</taxon>
        <taxon>Bacillati</taxon>
        <taxon>Actinomycetota</taxon>
        <taxon>Actinomycetes</taxon>
        <taxon>Kitasatosporales</taxon>
        <taxon>Streptomycetaceae</taxon>
        <taxon>Streptacidiphilus</taxon>
    </lineage>
</organism>
<dbReference type="InterPro" id="IPR013216">
    <property type="entry name" value="Methyltransf_11"/>
</dbReference>
<dbReference type="Gene3D" id="1.10.8.900">
    <property type="match status" value="1"/>
</dbReference>
<accession>A0ABV6XAY0</accession>
<dbReference type="EMBL" id="JBHEZY010000018">
    <property type="protein sequence ID" value="MFC1435369.1"/>
    <property type="molecule type" value="Genomic_DNA"/>
</dbReference>
<dbReference type="InterPro" id="IPR023214">
    <property type="entry name" value="HAD_sf"/>
</dbReference>
<dbReference type="InterPro" id="IPR036412">
    <property type="entry name" value="HAD-like_sf"/>
</dbReference>
<evidence type="ECO:0000313" key="2">
    <source>
        <dbReference type="EMBL" id="MFC1435369.1"/>
    </source>
</evidence>
<dbReference type="InterPro" id="IPR006439">
    <property type="entry name" value="HAD-SF_hydro_IA"/>
</dbReference>
<protein>
    <submittedName>
        <fullName evidence="2">HAD-IA family hydrolase</fullName>
    </submittedName>
</protein>
<name>A0ABV6XAY0_9ACTN</name>
<evidence type="ECO:0000259" key="1">
    <source>
        <dbReference type="Pfam" id="PF08241"/>
    </source>
</evidence>
<comment type="caution">
    <text evidence="2">The sequence shown here is derived from an EMBL/GenBank/DDBJ whole genome shotgun (WGS) entry which is preliminary data.</text>
</comment>
<dbReference type="Gene3D" id="3.40.50.1000">
    <property type="entry name" value="HAD superfamily/HAD-like"/>
    <property type="match status" value="1"/>
</dbReference>
<dbReference type="Pfam" id="PF00702">
    <property type="entry name" value="Hydrolase"/>
    <property type="match status" value="1"/>
</dbReference>
<dbReference type="InterPro" id="IPR029063">
    <property type="entry name" value="SAM-dependent_MTases_sf"/>
</dbReference>
<dbReference type="PANTHER" id="PTHR43611:SF3">
    <property type="entry name" value="FLAVIN MONONUCLEOTIDE HYDROLASE 1, CHLOROPLATIC"/>
    <property type="match status" value="1"/>
</dbReference>
<reference evidence="2 3" key="1">
    <citation type="submission" date="2024-09" db="EMBL/GenBank/DDBJ databases">
        <authorList>
            <person name="Lee S.D."/>
        </authorList>
    </citation>
    <scope>NUCLEOTIDE SEQUENCE [LARGE SCALE GENOMIC DNA]</scope>
    <source>
        <strain evidence="2 3">N1-3</strain>
    </source>
</reference>
<dbReference type="RefSeq" id="WP_380558403.1">
    <property type="nucleotide sequence ID" value="NZ_JBHEZY010000018.1"/>
</dbReference>
<dbReference type="Proteomes" id="UP001592530">
    <property type="component" value="Unassembled WGS sequence"/>
</dbReference>
<dbReference type="InterPro" id="IPR023198">
    <property type="entry name" value="PGP-like_dom2"/>
</dbReference>
<proteinExistence type="predicted"/>
<dbReference type="Gene3D" id="3.40.50.150">
    <property type="entry name" value="Vaccinia Virus protein VP39"/>
    <property type="match status" value="1"/>
</dbReference>
<dbReference type="CDD" id="cd02440">
    <property type="entry name" value="AdoMet_MTases"/>
    <property type="match status" value="1"/>
</dbReference>
<dbReference type="SUPFAM" id="SSF53335">
    <property type="entry name" value="S-adenosyl-L-methionine-dependent methyltransferases"/>
    <property type="match status" value="1"/>
</dbReference>
<evidence type="ECO:0000313" key="3">
    <source>
        <dbReference type="Proteomes" id="UP001592530"/>
    </source>
</evidence>
<dbReference type="Gene3D" id="1.10.150.240">
    <property type="entry name" value="Putative phosphatase, domain 2"/>
    <property type="match status" value="1"/>
</dbReference>
<dbReference type="NCBIfam" id="TIGR01509">
    <property type="entry name" value="HAD-SF-IA-v3"/>
    <property type="match status" value="1"/>
</dbReference>
<sequence>MTPTTPAVRALLVDLDGVVRLWPRRSADRAASACGLPPGSVRELAYGPAFDLAHLGRLTHEQWVDGVREDLVQRYGPAAAVAADLWAADRGEIDPAMVNLLLRARATGLTVATLTNNTSVLPEDLRLHRLDALFDHVVNSADIAVAKPSAAAYVRALQHLGMTAGSVAFTDDNPKNATAAAGLGLHAHHYLDAVGFEQFLNSLGICLPPLTVATGPVTGTAPPPGHAEADAPGRSTVRYLARPGGARRPADDLTAAVDPHIAVSWDSQGSMTTWRLGTPQMSAVHQAGHDSSWKPGAAASAAGAFEHLPPWTASTRAQAAPYAEQLLNRAAWALHRTADRHTEDPLAAVCALDEVRCALTALATLLERRQPVPWPDAAAARYLPDHIVEALTSSHAAVPLTGQGLREAVEPLLPLLRHLRRQTVLVLQIDPVWPWDRTAAALAPLLDRVPDLAPQQVPGRLYTPALAAVYDRHRPVAAPMATALSGLARVELDGSDVVELGAGTGRITRHLAAPAAASYTAVEPAPAMARYLHELELPGLHVIEADALALPLGTASTDLVIEHEAFLFTDDPLLACSEAIRVLRPGGRLIRLLLHRDHPDPLACIEDAYREAAFANLPLPLVRGTGTDPLITTHLAARQLATRTEVLTTWSEPRTAEHVLAALDDRAWPWTHQADAARHHTGMHAARQKARTLSAGTASVSYTLRALTTTNTTEQEAP</sequence>
<dbReference type="PRINTS" id="PR00413">
    <property type="entry name" value="HADHALOGNASE"/>
</dbReference>